<dbReference type="WBParaSite" id="PgR007_g173_t07">
    <property type="protein sequence ID" value="PgR007_g173_t07"/>
    <property type="gene ID" value="PgR007_g173"/>
</dbReference>
<evidence type="ECO:0000256" key="2">
    <source>
        <dbReference type="SAM" id="Phobius"/>
    </source>
</evidence>
<evidence type="ECO:0000313" key="4">
    <source>
        <dbReference type="WBParaSite" id="PgR007_g173_t07"/>
    </source>
</evidence>
<dbReference type="Proteomes" id="UP000887569">
    <property type="component" value="Unplaced"/>
</dbReference>
<feature type="transmembrane region" description="Helical" evidence="2">
    <location>
        <begin position="228"/>
        <end position="246"/>
    </location>
</feature>
<sequence>MSNAAALAGATKTRKRRSRHPHHSHDGFSRTPVVQFARVTGRPEMARLQLLLTNLDEKALKFKVKIKQGCTVTALPSGVGKLDGRSSTRVLLIWRRPVDADDWSKVKPATLLVVGEYGDDDNPESKRRVVQRMNGQVSQEKECDLGNPPEERFYFGGVPTPEKDAEVTAAARPTSATLSPEVETSPLATAVTAVEPNQPLVKPAKEVPPVPTSATVIDQPRLLQQNTIIIMATSICVLLICILLSTRISSVK</sequence>
<proteinExistence type="predicted"/>
<protein>
    <submittedName>
        <fullName evidence="4">MSP domain-containing protein</fullName>
    </submittedName>
</protein>
<evidence type="ECO:0000313" key="3">
    <source>
        <dbReference type="Proteomes" id="UP000887569"/>
    </source>
</evidence>
<name>A0A915AGL3_PARUN</name>
<keyword evidence="2" id="KW-0472">Membrane</keyword>
<evidence type="ECO:0000256" key="1">
    <source>
        <dbReference type="SAM" id="MobiDB-lite"/>
    </source>
</evidence>
<organism evidence="3 4">
    <name type="scientific">Parascaris univalens</name>
    <name type="common">Nematode worm</name>
    <dbReference type="NCBI Taxonomy" id="6257"/>
    <lineage>
        <taxon>Eukaryota</taxon>
        <taxon>Metazoa</taxon>
        <taxon>Ecdysozoa</taxon>
        <taxon>Nematoda</taxon>
        <taxon>Chromadorea</taxon>
        <taxon>Rhabditida</taxon>
        <taxon>Spirurina</taxon>
        <taxon>Ascaridomorpha</taxon>
        <taxon>Ascaridoidea</taxon>
        <taxon>Ascarididae</taxon>
        <taxon>Parascaris</taxon>
    </lineage>
</organism>
<keyword evidence="3" id="KW-1185">Reference proteome</keyword>
<keyword evidence="2" id="KW-0812">Transmembrane</keyword>
<feature type="compositionally biased region" description="Basic residues" evidence="1">
    <location>
        <begin position="12"/>
        <end position="23"/>
    </location>
</feature>
<keyword evidence="2" id="KW-1133">Transmembrane helix</keyword>
<accession>A0A915AGL3</accession>
<feature type="region of interest" description="Disordered" evidence="1">
    <location>
        <begin position="1"/>
        <end position="30"/>
    </location>
</feature>
<dbReference type="AlphaFoldDB" id="A0A915AGL3"/>
<reference evidence="4" key="1">
    <citation type="submission" date="2022-11" db="UniProtKB">
        <authorList>
            <consortium name="WormBaseParasite"/>
        </authorList>
    </citation>
    <scope>IDENTIFICATION</scope>
</reference>